<dbReference type="PANTHER" id="PTHR35011">
    <property type="entry name" value="2,3-DIKETO-L-GULONATE TRAP TRANSPORTER SMALL PERMEASE PROTEIN YIAM"/>
    <property type="match status" value="1"/>
</dbReference>
<evidence type="ECO:0000256" key="3">
    <source>
        <dbReference type="ARBA" id="ARBA00022475"/>
    </source>
</evidence>
<evidence type="ECO:0000256" key="1">
    <source>
        <dbReference type="ARBA" id="ARBA00004429"/>
    </source>
</evidence>
<gene>
    <name evidence="10" type="ORF">METZ01_LOCUS112568</name>
</gene>
<dbReference type="GO" id="GO:0005886">
    <property type="term" value="C:plasma membrane"/>
    <property type="evidence" value="ECO:0007669"/>
    <property type="project" value="UniProtKB-SubCell"/>
</dbReference>
<dbReference type="InterPro" id="IPR055348">
    <property type="entry name" value="DctQ"/>
</dbReference>
<sequence length="160" mass="18301">VWASLWLYRLGVYGTLPALLVLVTLEVVLRYVFNAPLEWGRDVNGLLLLVTLFSALPHAWDQGYYVRVQVIQERMSPRWRSFADVLSALAGFVFFSLLTAQAFLFSRYMFVTQETGEDLDILLWPFMVFLAICGLVLSVRLLANPLMFTASEEDVSGRWI</sequence>
<accession>A0A381X4P3</accession>
<dbReference type="InterPro" id="IPR007387">
    <property type="entry name" value="TRAP_DctQ"/>
</dbReference>
<feature type="transmembrane region" description="Helical" evidence="8">
    <location>
        <begin position="122"/>
        <end position="143"/>
    </location>
</feature>
<evidence type="ECO:0000256" key="7">
    <source>
        <dbReference type="ARBA" id="ARBA00023136"/>
    </source>
</evidence>
<evidence type="ECO:0000256" key="4">
    <source>
        <dbReference type="ARBA" id="ARBA00022519"/>
    </source>
</evidence>
<protein>
    <recommendedName>
        <fullName evidence="9">Tripartite ATP-independent periplasmic transporters DctQ component domain-containing protein</fullName>
    </recommendedName>
</protein>
<feature type="transmembrane region" description="Helical" evidence="8">
    <location>
        <begin position="12"/>
        <end position="33"/>
    </location>
</feature>
<evidence type="ECO:0000259" key="9">
    <source>
        <dbReference type="Pfam" id="PF04290"/>
    </source>
</evidence>
<evidence type="ECO:0000256" key="6">
    <source>
        <dbReference type="ARBA" id="ARBA00022989"/>
    </source>
</evidence>
<evidence type="ECO:0000256" key="8">
    <source>
        <dbReference type="SAM" id="Phobius"/>
    </source>
</evidence>
<keyword evidence="5 8" id="KW-0812">Transmembrane</keyword>
<keyword evidence="4" id="KW-0997">Cell inner membrane</keyword>
<proteinExistence type="predicted"/>
<comment type="subcellular location">
    <subcellularLocation>
        <location evidence="1">Cell inner membrane</location>
        <topology evidence="1">Multi-pass membrane protein</topology>
    </subcellularLocation>
</comment>
<keyword evidence="6 8" id="KW-1133">Transmembrane helix</keyword>
<dbReference type="PANTHER" id="PTHR35011:SF10">
    <property type="entry name" value="TRAP TRANSPORTER SMALL PERMEASE PROTEIN"/>
    <property type="match status" value="1"/>
</dbReference>
<evidence type="ECO:0000256" key="5">
    <source>
        <dbReference type="ARBA" id="ARBA00022692"/>
    </source>
</evidence>
<dbReference type="Pfam" id="PF04290">
    <property type="entry name" value="DctQ"/>
    <property type="match status" value="1"/>
</dbReference>
<reference evidence="10" key="1">
    <citation type="submission" date="2018-05" db="EMBL/GenBank/DDBJ databases">
        <authorList>
            <person name="Lanie J.A."/>
            <person name="Ng W.-L."/>
            <person name="Kazmierczak K.M."/>
            <person name="Andrzejewski T.M."/>
            <person name="Davidsen T.M."/>
            <person name="Wayne K.J."/>
            <person name="Tettelin H."/>
            <person name="Glass J.I."/>
            <person name="Rusch D."/>
            <person name="Podicherti R."/>
            <person name="Tsui H.-C.T."/>
            <person name="Winkler M.E."/>
        </authorList>
    </citation>
    <scope>NUCLEOTIDE SEQUENCE</scope>
</reference>
<dbReference type="EMBL" id="UINC01013904">
    <property type="protein sequence ID" value="SVA59714.1"/>
    <property type="molecule type" value="Genomic_DNA"/>
</dbReference>
<keyword evidence="2" id="KW-0813">Transport</keyword>
<name>A0A381X4P3_9ZZZZ</name>
<feature type="non-terminal residue" evidence="10">
    <location>
        <position position="1"/>
    </location>
</feature>
<organism evidence="10">
    <name type="scientific">marine metagenome</name>
    <dbReference type="NCBI Taxonomy" id="408172"/>
    <lineage>
        <taxon>unclassified sequences</taxon>
        <taxon>metagenomes</taxon>
        <taxon>ecological metagenomes</taxon>
    </lineage>
</organism>
<dbReference type="GO" id="GO:0015740">
    <property type="term" value="P:C4-dicarboxylate transport"/>
    <property type="evidence" value="ECO:0007669"/>
    <property type="project" value="TreeGrafter"/>
</dbReference>
<dbReference type="AlphaFoldDB" id="A0A381X4P3"/>
<keyword evidence="7 8" id="KW-0472">Membrane</keyword>
<keyword evidence="3" id="KW-1003">Cell membrane</keyword>
<dbReference type="GO" id="GO:0022857">
    <property type="term" value="F:transmembrane transporter activity"/>
    <property type="evidence" value="ECO:0007669"/>
    <property type="project" value="TreeGrafter"/>
</dbReference>
<feature type="domain" description="Tripartite ATP-independent periplasmic transporters DctQ component" evidence="9">
    <location>
        <begin position="20"/>
        <end position="144"/>
    </location>
</feature>
<evidence type="ECO:0000256" key="2">
    <source>
        <dbReference type="ARBA" id="ARBA00022448"/>
    </source>
</evidence>
<feature type="transmembrane region" description="Helical" evidence="8">
    <location>
        <begin position="85"/>
        <end position="110"/>
    </location>
</feature>
<evidence type="ECO:0000313" key="10">
    <source>
        <dbReference type="EMBL" id="SVA59714.1"/>
    </source>
</evidence>